<feature type="transmembrane region" description="Helical" evidence="5">
    <location>
        <begin position="63"/>
        <end position="82"/>
    </location>
</feature>
<evidence type="ECO:0000256" key="5">
    <source>
        <dbReference type="SAM" id="Phobius"/>
    </source>
</evidence>
<reference evidence="7 8" key="1">
    <citation type="submission" date="2017-10" db="EMBL/GenBank/DDBJ databases">
        <title>Genomics of the genus Arcobacter.</title>
        <authorList>
            <person name="Perez-Cataluna A."/>
            <person name="Figueras M.J."/>
        </authorList>
    </citation>
    <scope>NUCLEOTIDE SEQUENCE [LARGE SCALE GENOMIC DNA]</scope>
    <source>
        <strain evidence="7 8">DSM 24636</strain>
    </source>
</reference>
<feature type="transmembrane region" description="Helical" evidence="5">
    <location>
        <begin position="7"/>
        <end position="27"/>
    </location>
</feature>
<organism evidence="7 8">
    <name type="scientific">Halarcobacter anaerophilus</name>
    <dbReference type="NCBI Taxonomy" id="877500"/>
    <lineage>
        <taxon>Bacteria</taxon>
        <taxon>Pseudomonadati</taxon>
        <taxon>Campylobacterota</taxon>
        <taxon>Epsilonproteobacteria</taxon>
        <taxon>Campylobacterales</taxon>
        <taxon>Arcobacteraceae</taxon>
        <taxon>Halarcobacter</taxon>
    </lineage>
</organism>
<name>A0A4Q0Y1N4_9BACT</name>
<keyword evidence="2 5" id="KW-0812">Transmembrane</keyword>
<dbReference type="PANTHER" id="PTHR32322">
    <property type="entry name" value="INNER MEMBRANE TRANSPORTER"/>
    <property type="match status" value="1"/>
</dbReference>
<evidence type="ECO:0000256" key="1">
    <source>
        <dbReference type="ARBA" id="ARBA00004141"/>
    </source>
</evidence>
<dbReference type="InterPro" id="IPR050638">
    <property type="entry name" value="AA-Vitamin_Transporters"/>
</dbReference>
<feature type="domain" description="EamA" evidence="6">
    <location>
        <begin position="7"/>
        <end position="131"/>
    </location>
</feature>
<evidence type="ECO:0000313" key="8">
    <source>
        <dbReference type="Proteomes" id="UP000290191"/>
    </source>
</evidence>
<dbReference type="Pfam" id="PF00892">
    <property type="entry name" value="EamA"/>
    <property type="match status" value="2"/>
</dbReference>
<keyword evidence="3 5" id="KW-1133">Transmembrane helix</keyword>
<comment type="subcellular location">
    <subcellularLocation>
        <location evidence="1">Membrane</location>
        <topology evidence="1">Multi-pass membrane protein</topology>
    </subcellularLocation>
</comment>
<protein>
    <recommendedName>
        <fullName evidence="6">EamA domain-containing protein</fullName>
    </recommendedName>
</protein>
<keyword evidence="8" id="KW-1185">Reference proteome</keyword>
<dbReference type="RefSeq" id="WP_129081339.1">
    <property type="nucleotide sequence ID" value="NZ_CP041070.1"/>
</dbReference>
<feature type="transmembrane region" description="Helical" evidence="5">
    <location>
        <begin position="167"/>
        <end position="187"/>
    </location>
</feature>
<dbReference type="InterPro" id="IPR037185">
    <property type="entry name" value="EmrE-like"/>
</dbReference>
<feature type="transmembrane region" description="Helical" evidence="5">
    <location>
        <begin position="88"/>
        <end position="106"/>
    </location>
</feature>
<dbReference type="PANTHER" id="PTHR32322:SF9">
    <property type="entry name" value="AMINO-ACID METABOLITE EFFLUX PUMP-RELATED"/>
    <property type="match status" value="1"/>
</dbReference>
<feature type="transmembrane region" description="Helical" evidence="5">
    <location>
        <begin position="238"/>
        <end position="257"/>
    </location>
</feature>
<dbReference type="InterPro" id="IPR000620">
    <property type="entry name" value="EamA_dom"/>
</dbReference>
<evidence type="ECO:0000259" key="6">
    <source>
        <dbReference type="Pfam" id="PF00892"/>
    </source>
</evidence>
<feature type="domain" description="EamA" evidence="6">
    <location>
        <begin position="141"/>
        <end position="280"/>
    </location>
</feature>
<gene>
    <name evidence="7" type="ORF">CRV06_03315</name>
</gene>
<evidence type="ECO:0000256" key="2">
    <source>
        <dbReference type="ARBA" id="ARBA00022692"/>
    </source>
</evidence>
<comment type="caution">
    <text evidence="7">The sequence shown here is derived from an EMBL/GenBank/DDBJ whole genome shotgun (WGS) entry which is preliminary data.</text>
</comment>
<feature type="transmembrane region" description="Helical" evidence="5">
    <location>
        <begin position="140"/>
        <end position="160"/>
    </location>
</feature>
<sequence>MKQYDFLLAIFITFIWGINFSFIKLGLNSIDPFLLSGIRFLLCSFPLIFFIKRPNIPMKYIISYGLLFGVGLWGIVSLGIYFGISAGIASLVLQLSAFFTVILASIILKESIDISKKLAFIIAIFGLCLIINVTDGSVTFLGLILVLVGALSMSFTNIIVKKANSKDIFSFIIWASIFSPIPLFILAYLTHGDTVFTNFFYNLNKTAIFSILFQIYPTTLFGYWIWNNLLHKYPASSVAPMGLMVPIFGLLGSYFILDEELGFIKIVASIFIIFALIINSYGEKILQKICRT</sequence>
<keyword evidence="4 5" id="KW-0472">Membrane</keyword>
<feature type="transmembrane region" description="Helical" evidence="5">
    <location>
        <begin position="207"/>
        <end position="226"/>
    </location>
</feature>
<dbReference type="SUPFAM" id="SSF103481">
    <property type="entry name" value="Multidrug resistance efflux transporter EmrE"/>
    <property type="match status" value="2"/>
</dbReference>
<evidence type="ECO:0000256" key="3">
    <source>
        <dbReference type="ARBA" id="ARBA00022989"/>
    </source>
</evidence>
<evidence type="ECO:0000313" key="7">
    <source>
        <dbReference type="EMBL" id="RXJ63986.1"/>
    </source>
</evidence>
<feature type="transmembrane region" description="Helical" evidence="5">
    <location>
        <begin position="263"/>
        <end position="282"/>
    </location>
</feature>
<evidence type="ECO:0000256" key="4">
    <source>
        <dbReference type="ARBA" id="ARBA00023136"/>
    </source>
</evidence>
<feature type="transmembrane region" description="Helical" evidence="5">
    <location>
        <begin position="33"/>
        <end position="51"/>
    </location>
</feature>
<dbReference type="OrthoDB" id="7158585at2"/>
<dbReference type="AlphaFoldDB" id="A0A4Q0Y1N4"/>
<dbReference type="EMBL" id="PDKO01000002">
    <property type="protein sequence ID" value="RXJ63986.1"/>
    <property type="molecule type" value="Genomic_DNA"/>
</dbReference>
<feature type="transmembrane region" description="Helical" evidence="5">
    <location>
        <begin position="118"/>
        <end position="134"/>
    </location>
</feature>
<dbReference type="Proteomes" id="UP000290191">
    <property type="component" value="Unassembled WGS sequence"/>
</dbReference>
<proteinExistence type="predicted"/>
<accession>A0A4Q0Y1N4</accession>
<dbReference type="GO" id="GO:0016020">
    <property type="term" value="C:membrane"/>
    <property type="evidence" value="ECO:0007669"/>
    <property type="project" value="UniProtKB-SubCell"/>
</dbReference>